<organism evidence="2 3">
    <name type="scientific">Rubripirellula lacrimiformis</name>
    <dbReference type="NCBI Taxonomy" id="1930273"/>
    <lineage>
        <taxon>Bacteria</taxon>
        <taxon>Pseudomonadati</taxon>
        <taxon>Planctomycetota</taxon>
        <taxon>Planctomycetia</taxon>
        <taxon>Pirellulales</taxon>
        <taxon>Pirellulaceae</taxon>
        <taxon>Rubripirellula</taxon>
    </lineage>
</organism>
<keyword evidence="2" id="KW-0132">Cell division</keyword>
<evidence type="ECO:0000313" key="3">
    <source>
        <dbReference type="Proteomes" id="UP000318538"/>
    </source>
</evidence>
<keyword evidence="1" id="KW-0812">Transmembrane</keyword>
<keyword evidence="1" id="KW-0472">Membrane</keyword>
<dbReference type="KEGG" id="rlc:K227x_51960"/>
<proteinExistence type="predicted"/>
<evidence type="ECO:0000313" key="2">
    <source>
        <dbReference type="EMBL" id="QDT06780.1"/>
    </source>
</evidence>
<accession>A0A517NI17</accession>
<name>A0A517NI17_9BACT</name>
<dbReference type="Proteomes" id="UP000318538">
    <property type="component" value="Chromosome"/>
</dbReference>
<dbReference type="GO" id="GO:0051301">
    <property type="term" value="P:cell division"/>
    <property type="evidence" value="ECO:0007669"/>
    <property type="project" value="UniProtKB-KW"/>
</dbReference>
<protein>
    <submittedName>
        <fullName evidence="2">Cell division protein FtsQ</fullName>
    </submittedName>
</protein>
<reference evidence="2 3" key="1">
    <citation type="submission" date="2019-02" db="EMBL/GenBank/DDBJ databases">
        <title>Deep-cultivation of Planctomycetes and their phenomic and genomic characterization uncovers novel biology.</title>
        <authorList>
            <person name="Wiegand S."/>
            <person name="Jogler M."/>
            <person name="Boedeker C."/>
            <person name="Pinto D."/>
            <person name="Vollmers J."/>
            <person name="Rivas-Marin E."/>
            <person name="Kohn T."/>
            <person name="Peeters S.H."/>
            <person name="Heuer A."/>
            <person name="Rast P."/>
            <person name="Oberbeckmann S."/>
            <person name="Bunk B."/>
            <person name="Jeske O."/>
            <person name="Meyerdierks A."/>
            <person name="Storesund J.E."/>
            <person name="Kallscheuer N."/>
            <person name="Luecker S."/>
            <person name="Lage O.M."/>
            <person name="Pohl T."/>
            <person name="Merkel B.J."/>
            <person name="Hornburger P."/>
            <person name="Mueller R.-W."/>
            <person name="Bruemmer F."/>
            <person name="Labrenz M."/>
            <person name="Spormann A.M."/>
            <person name="Op den Camp H."/>
            <person name="Overmann J."/>
            <person name="Amann R."/>
            <person name="Jetten M.S.M."/>
            <person name="Mascher T."/>
            <person name="Medema M.H."/>
            <person name="Devos D.P."/>
            <person name="Kaster A.-K."/>
            <person name="Ovreas L."/>
            <person name="Rohde M."/>
            <person name="Galperin M.Y."/>
            <person name="Jogler C."/>
        </authorList>
    </citation>
    <scope>NUCLEOTIDE SEQUENCE [LARGE SCALE GENOMIC DNA]</scope>
    <source>
        <strain evidence="2 3">K22_7</strain>
    </source>
</reference>
<evidence type="ECO:0000256" key="1">
    <source>
        <dbReference type="SAM" id="Phobius"/>
    </source>
</evidence>
<gene>
    <name evidence="2" type="primary">ftsQ</name>
    <name evidence="2" type="ORF">K227x_51960</name>
</gene>
<dbReference type="RefSeq" id="WP_145173885.1">
    <property type="nucleotide sequence ID" value="NZ_CP036525.1"/>
</dbReference>
<keyword evidence="2" id="KW-0131">Cell cycle</keyword>
<feature type="transmembrane region" description="Helical" evidence="1">
    <location>
        <begin position="21"/>
        <end position="44"/>
    </location>
</feature>
<keyword evidence="1" id="KW-1133">Transmembrane helix</keyword>
<dbReference type="OrthoDB" id="287558at2"/>
<keyword evidence="3" id="KW-1185">Reference proteome</keyword>
<sequence length="289" mass="32122">MAMRSAEPETNRPIRDTLRRLIKAPAALSILWPALLIVGGYVTWHRWGSEHVAQNYYGIDVAQIHITQPPSYVRSDIIQSVYRDTAMDGLSLMDKQATAKIASAFSMHPWVQSVTSVRKLPGGVVDVRMDYRRPVAMVQVFRTVDGIRDKFFFPIDGHAVLLPTGEFTRSETLEFVHIDVPGADSTNAEGMPFGDPRVEAAARLAEVLLPVYREVGIRKITVVGDPRQIQVPQLEVTTDNDTRHHWGSPPGLEIPGERTAEMKLRALMAVRGNTPIDLRVATMADPGHS</sequence>
<dbReference type="EMBL" id="CP036525">
    <property type="protein sequence ID" value="QDT06780.1"/>
    <property type="molecule type" value="Genomic_DNA"/>
</dbReference>
<dbReference type="AlphaFoldDB" id="A0A517NI17"/>